<accession>A0A743PI77</accession>
<gene>
    <name evidence="2" type="ORF">G9F27_005775</name>
</gene>
<reference evidence="2" key="1">
    <citation type="journal article" date="2018" name="Genome Biol.">
        <title>SKESA: strategic k-mer extension for scrupulous assemblies.</title>
        <authorList>
            <person name="Souvorov A."/>
            <person name="Agarwala R."/>
            <person name="Lipman D.J."/>
        </authorList>
    </citation>
    <scope>NUCLEOTIDE SEQUENCE</scope>
    <source>
        <strain evidence="2">MA.CK_00/00001968</strain>
    </source>
</reference>
<organism evidence="2">
    <name type="scientific">Salmonella enterica</name>
    <name type="common">Salmonella choleraesuis</name>
    <dbReference type="NCBI Taxonomy" id="28901"/>
    <lineage>
        <taxon>Bacteria</taxon>
        <taxon>Pseudomonadati</taxon>
        <taxon>Pseudomonadota</taxon>
        <taxon>Gammaproteobacteria</taxon>
        <taxon>Enterobacterales</taxon>
        <taxon>Enterobacteriaceae</taxon>
        <taxon>Salmonella</taxon>
    </lineage>
</organism>
<comment type="caution">
    <text evidence="2">The sequence shown here is derived from an EMBL/GenBank/DDBJ whole genome shotgun (WGS) entry which is preliminary data.</text>
</comment>
<name>A0A743PI77_SALER</name>
<reference evidence="2" key="2">
    <citation type="submission" date="2020-02" db="EMBL/GenBank/DDBJ databases">
        <authorList>
            <consortium name="NCBI Pathogen Detection Project"/>
        </authorList>
    </citation>
    <scope>NUCLEOTIDE SEQUENCE</scope>
    <source>
        <strain evidence="2">MA.CK_00/00001968</strain>
    </source>
</reference>
<dbReference type="AlphaFoldDB" id="A0A743PI77"/>
<proteinExistence type="predicted"/>
<sequence>MKGDLVNNGSTTVTGTSSGNGTGTLLSGDVAGGVVNGHSTDGVGVSTDRNVTLADVAVNGTSVSYSGVLVNSHVTNTGSAVITGSSESGDGVSLNGTVSGGGLKGHSVSGAGLHITGDSQLNGVDVSSSSEHGQDVLVDGNSPSADSSLNEPGLQDTARQVVYQQHGVISHTESQGHPVMTSGYRGQDKPVSVEICTDGQCRKLDAGSLLRPAQ</sequence>
<dbReference type="EMBL" id="DAAUQX010000159">
    <property type="protein sequence ID" value="HAF2131398.1"/>
    <property type="molecule type" value="Genomic_DNA"/>
</dbReference>
<evidence type="ECO:0000256" key="1">
    <source>
        <dbReference type="SAM" id="MobiDB-lite"/>
    </source>
</evidence>
<feature type="region of interest" description="Disordered" evidence="1">
    <location>
        <begin position="1"/>
        <end position="24"/>
    </location>
</feature>
<protein>
    <recommendedName>
        <fullName evidence="3">Adhesin</fullName>
    </recommendedName>
</protein>
<feature type="region of interest" description="Disordered" evidence="1">
    <location>
        <begin position="122"/>
        <end position="152"/>
    </location>
</feature>
<feature type="compositionally biased region" description="Polar residues" evidence="1">
    <location>
        <begin position="141"/>
        <end position="150"/>
    </location>
</feature>
<evidence type="ECO:0008006" key="3">
    <source>
        <dbReference type="Google" id="ProtNLM"/>
    </source>
</evidence>
<evidence type="ECO:0000313" key="2">
    <source>
        <dbReference type="EMBL" id="HAF2131398.1"/>
    </source>
</evidence>
<feature type="compositionally biased region" description="Polar residues" evidence="1">
    <location>
        <begin position="122"/>
        <end position="131"/>
    </location>
</feature>